<name>A0A5S4EHG5_9PROT</name>
<evidence type="ECO:0000313" key="1">
    <source>
        <dbReference type="EMBL" id="TMQ74747.1"/>
    </source>
</evidence>
<gene>
    <name evidence="1" type="ORF">ACCUM_3197</name>
</gene>
<keyword evidence="2" id="KW-1185">Reference proteome</keyword>
<organism evidence="1 2">
    <name type="scientific">Candidatus Accumulibacter phosphatis</name>
    <dbReference type="NCBI Taxonomy" id="327160"/>
    <lineage>
        <taxon>Bacteria</taxon>
        <taxon>Pseudomonadati</taxon>
        <taxon>Pseudomonadota</taxon>
        <taxon>Betaproteobacteria</taxon>
        <taxon>Candidatus Accumulibacter</taxon>
    </lineage>
</organism>
<evidence type="ECO:0000313" key="2">
    <source>
        <dbReference type="Proteomes" id="UP000306324"/>
    </source>
</evidence>
<comment type="caution">
    <text evidence="1">The sequence shown here is derived from an EMBL/GenBank/DDBJ whole genome shotgun (WGS) entry which is preliminary data.</text>
</comment>
<reference evidence="1 2" key="1">
    <citation type="submission" date="2019-04" db="EMBL/GenBank/DDBJ databases">
        <title>A novel phosphate-accumulating bacterium identified in bioreactor for phosphate removal from wastewater.</title>
        <authorList>
            <person name="Kotlyarov R.Y."/>
            <person name="Beletsky A.V."/>
            <person name="Kallistova A.Y."/>
            <person name="Dorofeev A.G."/>
            <person name="Nikolaev Y.Y."/>
            <person name="Pimenov N.V."/>
            <person name="Ravin N.V."/>
            <person name="Mardanov A.V."/>
        </authorList>
    </citation>
    <scope>NUCLEOTIDE SEQUENCE [LARGE SCALE GENOMIC DNA]</scope>
    <source>
        <strain evidence="1 2">Bin19</strain>
    </source>
</reference>
<dbReference type="AlphaFoldDB" id="A0A5S4EHG5"/>
<sequence>MDSARSERFDAAWKMVAAEYQQDMVFPENVQPFPARRASV</sequence>
<dbReference type="EMBL" id="SWAD01000156">
    <property type="protein sequence ID" value="TMQ74747.1"/>
    <property type="molecule type" value="Genomic_DNA"/>
</dbReference>
<dbReference type="Proteomes" id="UP000306324">
    <property type="component" value="Unassembled WGS sequence"/>
</dbReference>
<accession>A0A5S4EHG5</accession>
<proteinExistence type="predicted"/>
<protein>
    <submittedName>
        <fullName evidence="1">Uncharacterized protein</fullName>
    </submittedName>
</protein>